<proteinExistence type="predicted"/>
<dbReference type="Gramene" id="PRQ30341">
    <property type="protein sequence ID" value="PRQ30341"/>
    <property type="gene ID" value="RchiOBHm_Chr5g0023531"/>
</dbReference>
<organism evidence="1 2">
    <name type="scientific">Rosa chinensis</name>
    <name type="common">China rose</name>
    <dbReference type="NCBI Taxonomy" id="74649"/>
    <lineage>
        <taxon>Eukaryota</taxon>
        <taxon>Viridiplantae</taxon>
        <taxon>Streptophyta</taxon>
        <taxon>Embryophyta</taxon>
        <taxon>Tracheophyta</taxon>
        <taxon>Spermatophyta</taxon>
        <taxon>Magnoliopsida</taxon>
        <taxon>eudicotyledons</taxon>
        <taxon>Gunneridae</taxon>
        <taxon>Pentapetalae</taxon>
        <taxon>rosids</taxon>
        <taxon>fabids</taxon>
        <taxon>Rosales</taxon>
        <taxon>Rosaceae</taxon>
        <taxon>Rosoideae</taxon>
        <taxon>Rosoideae incertae sedis</taxon>
        <taxon>Rosa</taxon>
    </lineage>
</organism>
<dbReference type="EMBL" id="PDCK01000043">
    <property type="protein sequence ID" value="PRQ30341.1"/>
    <property type="molecule type" value="Genomic_DNA"/>
</dbReference>
<name>A0A2P6Q838_ROSCH</name>
<evidence type="ECO:0000313" key="1">
    <source>
        <dbReference type="EMBL" id="PRQ30341.1"/>
    </source>
</evidence>
<sequence>MWGSYMDLLVFNDFSSPYAGHVIWSPPHRLCVCEWQLSLQAN</sequence>
<keyword evidence="2" id="KW-1185">Reference proteome</keyword>
<protein>
    <submittedName>
        <fullName evidence="1">Uncharacterized protein</fullName>
    </submittedName>
</protein>
<comment type="caution">
    <text evidence="1">The sequence shown here is derived from an EMBL/GenBank/DDBJ whole genome shotgun (WGS) entry which is preliminary data.</text>
</comment>
<dbReference type="AlphaFoldDB" id="A0A2P6Q838"/>
<evidence type="ECO:0000313" key="2">
    <source>
        <dbReference type="Proteomes" id="UP000238479"/>
    </source>
</evidence>
<gene>
    <name evidence="1" type="ORF">RchiOBHm_Chr5g0023531</name>
</gene>
<reference evidence="1 2" key="1">
    <citation type="journal article" date="2018" name="Nat. Genet.">
        <title>The Rosa genome provides new insights in the design of modern roses.</title>
        <authorList>
            <person name="Bendahmane M."/>
        </authorList>
    </citation>
    <scope>NUCLEOTIDE SEQUENCE [LARGE SCALE GENOMIC DNA]</scope>
    <source>
        <strain evidence="2">cv. Old Blush</strain>
    </source>
</reference>
<dbReference type="Proteomes" id="UP000238479">
    <property type="component" value="Chromosome 5"/>
</dbReference>
<accession>A0A2P6Q838</accession>